<dbReference type="OrthoDB" id="5503950at2"/>
<feature type="domain" description="SGNH hydrolase-type esterase" evidence="1">
    <location>
        <begin position="5"/>
        <end position="182"/>
    </location>
</feature>
<dbReference type="InterPro" id="IPR013830">
    <property type="entry name" value="SGNH_hydro"/>
</dbReference>
<dbReference type="SUPFAM" id="SSF52266">
    <property type="entry name" value="SGNH hydrolase"/>
    <property type="match status" value="1"/>
</dbReference>
<dbReference type="KEGG" id="fgi:OP10G_2305"/>
<dbReference type="HOGENOM" id="CLU_1159764_0_0_0"/>
<protein>
    <recommendedName>
        <fullName evidence="1">SGNH hydrolase-type esterase domain-containing protein</fullName>
    </recommendedName>
</protein>
<evidence type="ECO:0000313" key="2">
    <source>
        <dbReference type="EMBL" id="AIE85673.1"/>
    </source>
</evidence>
<accession>A0A068NQ45</accession>
<dbReference type="RefSeq" id="WP_025225764.1">
    <property type="nucleotide sequence ID" value="NZ_CP007139.1"/>
</dbReference>
<dbReference type="Pfam" id="PF13472">
    <property type="entry name" value="Lipase_GDSL_2"/>
    <property type="match status" value="1"/>
</dbReference>
<sequence>MTYLALGDSISIDDYTGSKGGGAASQLARRLQADSFIDLTRDGAVSAGVLHELRVAATGSHLPKVDAVTLTIGGNDLLSGYFFREIGERRSEVVGIGPLRENLVAIAELLRQLNCPVVLNTIYDPTDGDDARAVDIGLPMEARQALVAANNLICETAERYGFLLCDLEELFHGHGFWSQTPWIVMHIEPNLLGAAQIARAWHQLLTA</sequence>
<reference evidence="2 3" key="1">
    <citation type="journal article" date="2014" name="PLoS ONE">
        <title>The first complete genome sequence of the class fimbriimonadia in the phylum armatimonadetes.</title>
        <authorList>
            <person name="Hu Z.Y."/>
            <person name="Wang Y.Z."/>
            <person name="Im W.T."/>
            <person name="Wang S.Y."/>
            <person name="Zhao G.P."/>
            <person name="Zheng H.J."/>
            <person name="Quan Z.X."/>
        </authorList>
    </citation>
    <scope>NUCLEOTIDE SEQUENCE [LARGE SCALE GENOMIC DNA]</scope>
    <source>
        <strain evidence="2">Gsoil 348</strain>
    </source>
</reference>
<evidence type="ECO:0000259" key="1">
    <source>
        <dbReference type="Pfam" id="PF13472"/>
    </source>
</evidence>
<dbReference type="EMBL" id="CP007139">
    <property type="protein sequence ID" value="AIE85673.1"/>
    <property type="molecule type" value="Genomic_DNA"/>
</dbReference>
<proteinExistence type="predicted"/>
<dbReference type="STRING" id="661478.OP10G_2305"/>
<name>A0A068NQ45_FIMGI</name>
<dbReference type="Proteomes" id="UP000027982">
    <property type="component" value="Chromosome"/>
</dbReference>
<evidence type="ECO:0000313" key="3">
    <source>
        <dbReference type="Proteomes" id="UP000027982"/>
    </source>
</evidence>
<dbReference type="InterPro" id="IPR036514">
    <property type="entry name" value="SGNH_hydro_sf"/>
</dbReference>
<organism evidence="2 3">
    <name type="scientific">Fimbriimonas ginsengisoli Gsoil 348</name>
    <dbReference type="NCBI Taxonomy" id="661478"/>
    <lineage>
        <taxon>Bacteria</taxon>
        <taxon>Bacillati</taxon>
        <taxon>Armatimonadota</taxon>
        <taxon>Fimbriimonadia</taxon>
        <taxon>Fimbriimonadales</taxon>
        <taxon>Fimbriimonadaceae</taxon>
        <taxon>Fimbriimonas</taxon>
    </lineage>
</organism>
<dbReference type="Gene3D" id="3.40.50.1110">
    <property type="entry name" value="SGNH hydrolase"/>
    <property type="match status" value="1"/>
</dbReference>
<dbReference type="eggNOG" id="COG2755">
    <property type="taxonomic scope" value="Bacteria"/>
</dbReference>
<keyword evidence="3" id="KW-1185">Reference proteome</keyword>
<dbReference type="AlphaFoldDB" id="A0A068NQ45"/>
<gene>
    <name evidence="2" type="ORF">OP10G_2305</name>
</gene>